<reference evidence="4" key="1">
    <citation type="journal article" date="2019" name="Int. J. Syst. Evol. Microbiol.">
        <title>The Global Catalogue of Microorganisms (GCM) 10K type strain sequencing project: providing services to taxonomists for standard genome sequencing and annotation.</title>
        <authorList>
            <consortium name="The Broad Institute Genomics Platform"/>
            <consortium name="The Broad Institute Genome Sequencing Center for Infectious Disease"/>
            <person name="Wu L."/>
            <person name="Ma J."/>
        </authorList>
    </citation>
    <scope>NUCLEOTIDE SEQUENCE [LARGE SCALE GENOMIC DNA]</scope>
    <source>
        <strain evidence="4">CCM 7526</strain>
    </source>
</reference>
<accession>A0ABW4AVI8</accession>
<evidence type="ECO:0000259" key="2">
    <source>
        <dbReference type="SMART" id="SM00458"/>
    </source>
</evidence>
<dbReference type="SUPFAM" id="SSF50370">
    <property type="entry name" value="Ricin B-like lectins"/>
    <property type="match status" value="2"/>
</dbReference>
<proteinExistence type="predicted"/>
<dbReference type="InterPro" id="IPR035992">
    <property type="entry name" value="Ricin_B-like_lectins"/>
</dbReference>
<evidence type="ECO:0000313" key="4">
    <source>
        <dbReference type="Proteomes" id="UP001597183"/>
    </source>
</evidence>
<dbReference type="Gene3D" id="2.80.10.50">
    <property type="match status" value="3"/>
</dbReference>
<sequence>MHRLPRLWMLVAASIAVTVTGGVALPAEAIAAPPVFAQVAADPTDIDEKYAAAAVLAWVPREEVTLSDRDFASVLWEKASEKHNSQVKAAALAAFSDATDAEAASADFIRTGIFAANDRDVALKARKAQLDTIRLRAAQEINWVPANNTERSTMLDQTLQNYLLAFWRKAATWPEVKAAAEPLTVADATDEQRLDFLEHALFDKAETDRQNEIANGNAEEVAARQAAALRSAKEKAIATALKRSATPYELDDLEMRELIHLFATDSTGRKVKAEATITYANPSEEAWVAYIFTGVHLANKVDLDERDLAEARANEVKVRDIMYAAEADGYKPTVVAASKKALEGVALDRSLFLLGGYDTAREADYIRPSAGKFVMLQAAGFNGCAGNLTEFRVSATENPSRVDPCNDNLRGQRWELVPDATAGRYKLRNGGSCLLPERAKIQQDGAPIVLSGCSQTTGAYIWELLDGGQGNVEIRNVTSNKVITAVPGSVAGALAMVQNPNGHLASQQWRLIDPSRQAAASAAPTGSFRIKGARSGRCVRPAGALDKPGEGALKLGARMELRDCGSGTEQIWDVTAVSGARFRLQNRASQLCLAYGAPDLQEYFVAQNGCEWSGWTVMFNSSGGGYLRTLSGGSYLGVRDAGTANGAILTIADYAVTTDQRWILEPVSEGATQPQQIWASTGKPHASFAGTAVTFVPQCTSTKAYFAFENGTTAPKGMRAHTANSIKNLVRADVANFTPIPAEQSWQFCAHAILSNTTLDITMKSIQANAWAREVTNPSAGLAADQASAANAGRFILHTRSARNSEGTYVGVLQSKTNGKYAVPDTAATGTLNRAIRFTSATQTVAAEFNAVTWQ</sequence>
<dbReference type="CDD" id="cd00161">
    <property type="entry name" value="beta-trefoil_Ricin-like"/>
    <property type="match status" value="2"/>
</dbReference>
<evidence type="ECO:0000313" key="3">
    <source>
        <dbReference type="EMBL" id="MFD1374603.1"/>
    </source>
</evidence>
<dbReference type="RefSeq" id="WP_317789004.1">
    <property type="nucleotide sequence ID" value="NZ_AP028461.1"/>
</dbReference>
<keyword evidence="4" id="KW-1185">Reference proteome</keyword>
<dbReference type="SMART" id="SM00458">
    <property type="entry name" value="RICIN"/>
    <property type="match status" value="2"/>
</dbReference>
<gene>
    <name evidence="3" type="ORF">ACFQ5G_55530</name>
</gene>
<comment type="caution">
    <text evidence="3">The sequence shown here is derived from an EMBL/GenBank/DDBJ whole genome shotgun (WGS) entry which is preliminary data.</text>
</comment>
<dbReference type="Proteomes" id="UP001597183">
    <property type="component" value="Unassembled WGS sequence"/>
</dbReference>
<organism evidence="3 4">
    <name type="scientific">Actinoplanes sichuanensis</name>
    <dbReference type="NCBI Taxonomy" id="512349"/>
    <lineage>
        <taxon>Bacteria</taxon>
        <taxon>Bacillati</taxon>
        <taxon>Actinomycetota</taxon>
        <taxon>Actinomycetes</taxon>
        <taxon>Micromonosporales</taxon>
        <taxon>Micromonosporaceae</taxon>
        <taxon>Actinoplanes</taxon>
    </lineage>
</organism>
<dbReference type="InterPro" id="IPR000772">
    <property type="entry name" value="Ricin_B_lectin"/>
</dbReference>
<dbReference type="PROSITE" id="PS50231">
    <property type="entry name" value="RICIN_B_LECTIN"/>
    <property type="match status" value="2"/>
</dbReference>
<evidence type="ECO:0000256" key="1">
    <source>
        <dbReference type="SAM" id="SignalP"/>
    </source>
</evidence>
<feature type="domain" description="Ricin B lectin" evidence="2">
    <location>
        <begin position="525"/>
        <end position="665"/>
    </location>
</feature>
<keyword evidence="1" id="KW-0732">Signal</keyword>
<feature type="chain" id="PRO_5047541374" evidence="1">
    <location>
        <begin position="32"/>
        <end position="855"/>
    </location>
</feature>
<feature type="domain" description="Ricin B lectin" evidence="2">
    <location>
        <begin position="379"/>
        <end position="512"/>
    </location>
</feature>
<dbReference type="EMBL" id="JBHTMK010000086">
    <property type="protein sequence ID" value="MFD1374603.1"/>
    <property type="molecule type" value="Genomic_DNA"/>
</dbReference>
<name>A0ABW4AVI8_9ACTN</name>
<protein>
    <submittedName>
        <fullName evidence="3">RICIN domain-containing protein</fullName>
    </submittedName>
</protein>
<feature type="signal peptide" evidence="1">
    <location>
        <begin position="1"/>
        <end position="31"/>
    </location>
</feature>
<dbReference type="Pfam" id="PF14200">
    <property type="entry name" value="RicinB_lectin_2"/>
    <property type="match status" value="1"/>
</dbReference>